<evidence type="ECO:0000256" key="8">
    <source>
        <dbReference type="SAM" id="Phobius"/>
    </source>
</evidence>
<feature type="transmembrane region" description="Helical" evidence="8">
    <location>
        <begin position="95"/>
        <end position="112"/>
    </location>
</feature>
<evidence type="ECO:0000256" key="4">
    <source>
        <dbReference type="ARBA" id="ARBA00022475"/>
    </source>
</evidence>
<dbReference type="PRINTS" id="PR00758">
    <property type="entry name" value="ARSENICPUMP"/>
</dbReference>
<dbReference type="Pfam" id="PF03600">
    <property type="entry name" value="CitMHS"/>
    <property type="match status" value="1"/>
</dbReference>
<feature type="transmembrane region" description="Helical" evidence="8">
    <location>
        <begin position="119"/>
        <end position="146"/>
    </location>
</feature>
<feature type="transmembrane region" description="Helical" evidence="8">
    <location>
        <begin position="318"/>
        <end position="335"/>
    </location>
</feature>
<evidence type="ECO:0000256" key="1">
    <source>
        <dbReference type="ARBA" id="ARBA00004651"/>
    </source>
</evidence>
<sequence length="430" mass="45783">MTAIVVSSSIFVFALALIFSEKVNRTIVALAGAVLMVTAGMIFGFYHEEQALEMIDFPTLFLLMGMMILVAVLEPTGFFQYLAVVVGKLSRGRPARLLVLLGTVTTVISMFLDNVTTVVLIAPVTILICEILGLESTPFLIALALLSNTGGVGTLVGDPPNILIGSAAGLTFTDFLLHALPIVVVVWGAALWLLLRMFQKDFESAQLCDPKVLDQLNPREALKDAKTAKRALVVIALAVLAFLMEEKIHVSPSYVALSASALGLTWVRPDIRKTLNRVEWDILVFFAALFVMVGGLEAAGVMHLLANLVASARGLPPVLLGVAVLWLAAIIAAVVDNIPITIAMIPVIQQLGAAGIDIAPLWWALALGTGFGGNGTIIGASANVVVASLSERTRNPITPALWSKRGLPVMLLACLVATLMYVLVFYTVGF</sequence>
<gene>
    <name evidence="10" type="ORF">ADN00_10595</name>
</gene>
<name>A0A0P6X2S4_9CHLR</name>
<protein>
    <recommendedName>
        <fullName evidence="9">Citrate transporter-like domain-containing protein</fullName>
    </recommendedName>
</protein>
<dbReference type="PANTHER" id="PTHR43568:SF1">
    <property type="entry name" value="P PROTEIN"/>
    <property type="match status" value="1"/>
</dbReference>
<feature type="transmembrane region" description="Helical" evidence="8">
    <location>
        <begin position="409"/>
        <end position="428"/>
    </location>
</feature>
<evidence type="ECO:0000256" key="7">
    <source>
        <dbReference type="ARBA" id="ARBA00023136"/>
    </source>
</evidence>
<proteinExistence type="inferred from homology"/>
<evidence type="ECO:0000256" key="5">
    <source>
        <dbReference type="ARBA" id="ARBA00022692"/>
    </source>
</evidence>
<dbReference type="OrthoDB" id="9765532at2"/>
<comment type="caution">
    <text evidence="10">The sequence shown here is derived from an EMBL/GenBank/DDBJ whole genome shotgun (WGS) entry which is preliminary data.</text>
</comment>
<dbReference type="InterPro" id="IPR051475">
    <property type="entry name" value="Diverse_Ion_Transporter"/>
</dbReference>
<dbReference type="AlphaFoldDB" id="A0A0P6X2S4"/>
<dbReference type="STRING" id="1134406.ADN00_10595"/>
<feature type="transmembrane region" description="Helical" evidence="8">
    <location>
        <begin position="175"/>
        <end position="195"/>
    </location>
</feature>
<evidence type="ECO:0000256" key="2">
    <source>
        <dbReference type="ARBA" id="ARBA00009843"/>
    </source>
</evidence>
<dbReference type="GO" id="GO:0015105">
    <property type="term" value="F:arsenite transmembrane transporter activity"/>
    <property type="evidence" value="ECO:0007669"/>
    <property type="project" value="InterPro"/>
</dbReference>
<keyword evidence="11" id="KW-1185">Reference proteome</keyword>
<comment type="similarity">
    <text evidence="2">Belongs to the CitM (TC 2.A.11) transporter family.</text>
</comment>
<keyword evidence="3" id="KW-0813">Transport</keyword>
<organism evidence="10 11">
    <name type="scientific">Ornatilinea apprima</name>
    <dbReference type="NCBI Taxonomy" id="1134406"/>
    <lineage>
        <taxon>Bacteria</taxon>
        <taxon>Bacillati</taxon>
        <taxon>Chloroflexota</taxon>
        <taxon>Anaerolineae</taxon>
        <taxon>Anaerolineales</taxon>
        <taxon>Anaerolineaceae</taxon>
        <taxon>Ornatilinea</taxon>
    </lineage>
</organism>
<evidence type="ECO:0000313" key="10">
    <source>
        <dbReference type="EMBL" id="KPL77009.1"/>
    </source>
</evidence>
<dbReference type="RefSeq" id="WP_075062969.1">
    <property type="nucleotide sequence ID" value="NZ_LGCL01000024.1"/>
</dbReference>
<keyword evidence="5 8" id="KW-0812">Transmembrane</keyword>
<dbReference type="InterPro" id="IPR000802">
    <property type="entry name" value="Arsenical_pump_ArsB"/>
</dbReference>
<keyword evidence="7 8" id="KW-0472">Membrane</keyword>
<reference evidence="10 11" key="1">
    <citation type="submission" date="2015-07" db="EMBL/GenBank/DDBJ databases">
        <title>Genome sequence of Ornatilinea apprima DSM 23815.</title>
        <authorList>
            <person name="Hemp J."/>
            <person name="Ward L.M."/>
            <person name="Pace L.A."/>
            <person name="Fischer W.W."/>
        </authorList>
    </citation>
    <scope>NUCLEOTIDE SEQUENCE [LARGE SCALE GENOMIC DNA]</scope>
    <source>
        <strain evidence="10 11">P3M-1</strain>
    </source>
</reference>
<dbReference type="EMBL" id="LGCL01000024">
    <property type="protein sequence ID" value="KPL77009.1"/>
    <property type="molecule type" value="Genomic_DNA"/>
</dbReference>
<evidence type="ECO:0000259" key="9">
    <source>
        <dbReference type="Pfam" id="PF03600"/>
    </source>
</evidence>
<dbReference type="PANTHER" id="PTHR43568">
    <property type="entry name" value="P PROTEIN"/>
    <property type="match status" value="1"/>
</dbReference>
<accession>A0A0P6X2S4</accession>
<keyword evidence="6 8" id="KW-1133">Transmembrane helix</keyword>
<evidence type="ECO:0000256" key="3">
    <source>
        <dbReference type="ARBA" id="ARBA00022448"/>
    </source>
</evidence>
<feature type="domain" description="Citrate transporter-like" evidence="9">
    <location>
        <begin position="16"/>
        <end position="368"/>
    </location>
</feature>
<feature type="transmembrane region" description="Helical" evidence="8">
    <location>
        <begin position="59"/>
        <end position="83"/>
    </location>
</feature>
<feature type="transmembrane region" description="Helical" evidence="8">
    <location>
        <begin position="280"/>
        <end position="306"/>
    </location>
</feature>
<evidence type="ECO:0000313" key="11">
    <source>
        <dbReference type="Proteomes" id="UP000050417"/>
    </source>
</evidence>
<feature type="transmembrane region" description="Helical" evidence="8">
    <location>
        <begin position="30"/>
        <end position="47"/>
    </location>
</feature>
<dbReference type="GO" id="GO:0005886">
    <property type="term" value="C:plasma membrane"/>
    <property type="evidence" value="ECO:0007669"/>
    <property type="project" value="UniProtKB-SubCell"/>
</dbReference>
<dbReference type="InterPro" id="IPR004680">
    <property type="entry name" value="Cit_transptr-like_dom"/>
</dbReference>
<comment type="subcellular location">
    <subcellularLocation>
        <location evidence="1">Cell membrane</location>
        <topology evidence="1">Multi-pass membrane protein</topology>
    </subcellularLocation>
</comment>
<evidence type="ECO:0000256" key="6">
    <source>
        <dbReference type="ARBA" id="ARBA00022989"/>
    </source>
</evidence>
<keyword evidence="4" id="KW-1003">Cell membrane</keyword>
<dbReference type="CDD" id="cd01116">
    <property type="entry name" value="P_permease"/>
    <property type="match status" value="1"/>
</dbReference>
<dbReference type="Proteomes" id="UP000050417">
    <property type="component" value="Unassembled WGS sequence"/>
</dbReference>